<keyword evidence="3" id="KW-0067">ATP-binding</keyword>
<organism evidence="5 6">
    <name type="scientific">Sinanodonta woodiana</name>
    <name type="common">Chinese pond mussel</name>
    <name type="synonym">Anodonta woodiana</name>
    <dbReference type="NCBI Taxonomy" id="1069815"/>
    <lineage>
        <taxon>Eukaryota</taxon>
        <taxon>Metazoa</taxon>
        <taxon>Spiralia</taxon>
        <taxon>Lophotrochozoa</taxon>
        <taxon>Mollusca</taxon>
        <taxon>Bivalvia</taxon>
        <taxon>Autobranchia</taxon>
        <taxon>Heteroconchia</taxon>
        <taxon>Palaeoheterodonta</taxon>
        <taxon>Unionida</taxon>
        <taxon>Unionoidea</taxon>
        <taxon>Unionidae</taxon>
        <taxon>Unioninae</taxon>
        <taxon>Sinanodonta</taxon>
    </lineage>
</organism>
<name>A0ABD3XKN7_SINWO</name>
<evidence type="ECO:0000256" key="1">
    <source>
        <dbReference type="ARBA" id="ARBA00008307"/>
    </source>
</evidence>
<keyword evidence="2" id="KW-0547">Nucleotide-binding</keyword>
<dbReference type="Gene3D" id="3.30.460.90">
    <property type="match status" value="1"/>
</dbReference>
<dbReference type="SMART" id="SM01265">
    <property type="entry name" value="Mab-21"/>
    <property type="match status" value="1"/>
</dbReference>
<dbReference type="InterPro" id="IPR024810">
    <property type="entry name" value="MAB21L/cGLR"/>
</dbReference>
<feature type="domain" description="Mab-21-like nucleotidyltransferase" evidence="4">
    <location>
        <begin position="92"/>
        <end position="286"/>
    </location>
</feature>
<dbReference type="Proteomes" id="UP001634394">
    <property type="component" value="Unassembled WGS sequence"/>
</dbReference>
<evidence type="ECO:0000256" key="2">
    <source>
        <dbReference type="ARBA" id="ARBA00022741"/>
    </source>
</evidence>
<gene>
    <name evidence="5" type="ORF">ACJMK2_026723</name>
</gene>
<dbReference type="PANTHER" id="PTHR10656">
    <property type="entry name" value="CELL FATE DETERMINING PROTEIN MAB21-RELATED"/>
    <property type="match status" value="1"/>
</dbReference>
<protein>
    <recommendedName>
        <fullName evidence="4">Mab-21-like nucleotidyltransferase domain-containing protein</fullName>
    </recommendedName>
</protein>
<dbReference type="EMBL" id="JBJQND010000002">
    <property type="protein sequence ID" value="KAL3886746.1"/>
    <property type="molecule type" value="Genomic_DNA"/>
</dbReference>
<evidence type="ECO:0000313" key="5">
    <source>
        <dbReference type="EMBL" id="KAL3886746.1"/>
    </source>
</evidence>
<dbReference type="PANTHER" id="PTHR10656:SF42">
    <property type="entry name" value="CYCLIC GMP-AMP SYNTHASE-LIKE PROTEIN-RELATED"/>
    <property type="match status" value="1"/>
</dbReference>
<comment type="caution">
    <text evidence="5">The sequence shown here is derived from an EMBL/GenBank/DDBJ whole genome shotgun (WGS) entry which is preliminary data.</text>
</comment>
<evidence type="ECO:0000313" key="6">
    <source>
        <dbReference type="Proteomes" id="UP001634394"/>
    </source>
</evidence>
<keyword evidence="6" id="KW-1185">Reference proteome</keyword>
<reference evidence="5 6" key="1">
    <citation type="submission" date="2024-11" db="EMBL/GenBank/DDBJ databases">
        <title>Chromosome-level genome assembly of the freshwater bivalve Anodonta woodiana.</title>
        <authorList>
            <person name="Chen X."/>
        </authorList>
    </citation>
    <scope>NUCLEOTIDE SEQUENCE [LARGE SCALE GENOMIC DNA]</scope>
    <source>
        <strain evidence="5">MN2024</strain>
        <tissue evidence="5">Gills</tissue>
    </source>
</reference>
<dbReference type="GO" id="GO:0005524">
    <property type="term" value="F:ATP binding"/>
    <property type="evidence" value="ECO:0007669"/>
    <property type="project" value="UniProtKB-KW"/>
</dbReference>
<evidence type="ECO:0000259" key="4">
    <source>
        <dbReference type="Pfam" id="PF03281"/>
    </source>
</evidence>
<evidence type="ECO:0000256" key="3">
    <source>
        <dbReference type="ARBA" id="ARBA00022840"/>
    </source>
</evidence>
<dbReference type="AlphaFoldDB" id="A0ABD3XKN7"/>
<sequence length="443" mass="50875">MAWWGADNIGINLNEWQYPVNEFASWADWGLESKLKSLECVGEFNFSRGVWDNATALVDHVLKEILVEINKRASKFEGLVFDRYRKQGSAREGLKIRAADEFDVLLEYHIEGLRIQPESISGIPGLGKMKILNPDREVENRYATWLRKEIIHEHMGSYYLNSRMIHQTVFESLLDQSRENITSSDRQKVSFVIARSMNQPSVNLTIKITQKAAGFWGVPDIPDVIDIDVVPAMIIYTEKAKGTRGFIECPRYAVVKWMDENQAKSSNFDNAAMIWRLCTSGYEKHYMDLARNDKEKRYIMTACRIIKTFMSKEKEKSRKNQPPLPISTFLRSFYLKNIAFYCMLFTKSLSGVNEALGNFLGFLKASLETGNLPQFFHGNNFLKEDFPSCAQGGRFNLFENTSPDTLINVRRSFAEVLSRLSGMYDSQAFESNACATFRAYLTR</sequence>
<accession>A0ABD3XKN7</accession>
<dbReference type="Pfam" id="PF03281">
    <property type="entry name" value="Mab-21"/>
    <property type="match status" value="1"/>
</dbReference>
<proteinExistence type="inferred from homology"/>
<dbReference type="Gene3D" id="1.10.1410.40">
    <property type="match status" value="1"/>
</dbReference>
<comment type="similarity">
    <text evidence="1">Belongs to the mab-21 family.</text>
</comment>
<dbReference type="InterPro" id="IPR046903">
    <property type="entry name" value="Mab-21-like_nuc_Trfase"/>
</dbReference>